<organism evidence="1 2">
    <name type="scientific">Arsenicibacter rosenii</name>
    <dbReference type="NCBI Taxonomy" id="1750698"/>
    <lineage>
        <taxon>Bacteria</taxon>
        <taxon>Pseudomonadati</taxon>
        <taxon>Bacteroidota</taxon>
        <taxon>Cytophagia</taxon>
        <taxon>Cytophagales</taxon>
        <taxon>Spirosomataceae</taxon>
        <taxon>Arsenicibacter</taxon>
    </lineage>
</organism>
<dbReference type="Proteomes" id="UP000181790">
    <property type="component" value="Unassembled WGS sequence"/>
</dbReference>
<keyword evidence="2" id="KW-1185">Reference proteome</keyword>
<proteinExistence type="predicted"/>
<evidence type="ECO:0000313" key="1">
    <source>
        <dbReference type="EMBL" id="OIN56396.1"/>
    </source>
</evidence>
<protein>
    <submittedName>
        <fullName evidence="1">Uncharacterized protein</fullName>
    </submittedName>
</protein>
<gene>
    <name evidence="1" type="ORF">BLX24_24790</name>
</gene>
<dbReference type="EMBL" id="MORL01000023">
    <property type="protein sequence ID" value="OIN56396.1"/>
    <property type="molecule type" value="Genomic_DNA"/>
</dbReference>
<comment type="caution">
    <text evidence="1">The sequence shown here is derived from an EMBL/GenBank/DDBJ whole genome shotgun (WGS) entry which is preliminary data.</text>
</comment>
<accession>A0A1S2VDW8</accession>
<name>A0A1S2VDW8_9BACT</name>
<evidence type="ECO:0000313" key="2">
    <source>
        <dbReference type="Proteomes" id="UP000181790"/>
    </source>
</evidence>
<dbReference type="AlphaFoldDB" id="A0A1S2VDW8"/>
<reference evidence="1 2" key="1">
    <citation type="submission" date="2016-10" db="EMBL/GenBank/DDBJ databases">
        <title>Arsenicibacter rosenii gen. nov., sp. nov., an efficient arsenic-methylating bacterium isolated from an arsenic-contaminated paddy soil.</title>
        <authorList>
            <person name="Huang K."/>
        </authorList>
    </citation>
    <scope>NUCLEOTIDE SEQUENCE [LARGE SCALE GENOMIC DNA]</scope>
    <source>
        <strain evidence="1 2">SM-1</strain>
    </source>
</reference>
<sequence>MTMTDKERIERLELRCAEFMRWQDEYTAHLTRTNDRLIMLEARLEKMMALLGTTAEQLDADLPLWEHTTFLLRQLAQRQN</sequence>